<protein>
    <submittedName>
        <fullName evidence="1">Uncharacterized protein</fullName>
    </submittedName>
</protein>
<dbReference type="AlphaFoldDB" id="B0CFV3"/>
<reference evidence="1 2" key="1">
    <citation type="journal article" date="2008" name="Proc. Natl. Acad. Sci. U.S.A.">
        <title>Niche adaptation and genome expansion in the chlorophyll d-producing cyanobacterium Acaryochloris marina.</title>
        <authorList>
            <person name="Swingley W.D."/>
            <person name="Chen M."/>
            <person name="Cheung P.C."/>
            <person name="Conrad A.L."/>
            <person name="Dejesa L.C."/>
            <person name="Hao J."/>
            <person name="Honchak B.M."/>
            <person name="Karbach L.E."/>
            <person name="Kurdoglu A."/>
            <person name="Lahiri S."/>
            <person name="Mastrian S.D."/>
            <person name="Miyashita H."/>
            <person name="Page L."/>
            <person name="Ramakrishna P."/>
            <person name="Satoh S."/>
            <person name="Sattley W.M."/>
            <person name="Shimada Y."/>
            <person name="Taylor H.L."/>
            <person name="Tomo T."/>
            <person name="Tsuchiya T."/>
            <person name="Wang Z.T."/>
            <person name="Raymond J."/>
            <person name="Mimuro M."/>
            <person name="Blankenship R.E."/>
            <person name="Touchman J.W."/>
        </authorList>
    </citation>
    <scope>NUCLEOTIDE SEQUENCE [LARGE SCALE GENOMIC DNA]</scope>
    <source>
        <strain evidence="2">MBIC 11017</strain>
    </source>
</reference>
<keyword evidence="2" id="KW-1185">Reference proteome</keyword>
<dbReference type="KEGG" id="amr:AM1_3261"/>
<dbReference type="HOGENOM" id="CLU_3210979_0_0_3"/>
<gene>
    <name evidence="1" type="ordered locus">AM1_3261</name>
</gene>
<dbReference type="Proteomes" id="UP000000268">
    <property type="component" value="Chromosome"/>
</dbReference>
<evidence type="ECO:0000313" key="2">
    <source>
        <dbReference type="Proteomes" id="UP000000268"/>
    </source>
</evidence>
<organism evidence="1 2">
    <name type="scientific">Acaryochloris marina (strain MBIC 11017)</name>
    <dbReference type="NCBI Taxonomy" id="329726"/>
    <lineage>
        <taxon>Bacteria</taxon>
        <taxon>Bacillati</taxon>
        <taxon>Cyanobacteriota</taxon>
        <taxon>Cyanophyceae</taxon>
        <taxon>Acaryochloridales</taxon>
        <taxon>Acaryochloridaceae</taxon>
        <taxon>Acaryochloris</taxon>
    </lineage>
</organism>
<dbReference type="EMBL" id="CP000828">
    <property type="protein sequence ID" value="ABW28257.1"/>
    <property type="molecule type" value="Genomic_DNA"/>
</dbReference>
<name>B0CFV3_ACAM1</name>
<evidence type="ECO:0000313" key="1">
    <source>
        <dbReference type="EMBL" id="ABW28257.1"/>
    </source>
</evidence>
<proteinExistence type="predicted"/>
<accession>B0CFV3</accession>
<sequence length="44" mass="5139">MIILRLKKICKKETYIWLPLSYIEPICKSQTAFTPINANQTVDL</sequence>